<dbReference type="Proteomes" id="UP000095286">
    <property type="component" value="Unplaced"/>
</dbReference>
<organism evidence="1 2">
    <name type="scientific">Rhabditophanes sp. KR3021</name>
    <dbReference type="NCBI Taxonomy" id="114890"/>
    <lineage>
        <taxon>Eukaryota</taxon>
        <taxon>Metazoa</taxon>
        <taxon>Ecdysozoa</taxon>
        <taxon>Nematoda</taxon>
        <taxon>Chromadorea</taxon>
        <taxon>Rhabditida</taxon>
        <taxon>Tylenchina</taxon>
        <taxon>Panagrolaimomorpha</taxon>
        <taxon>Strongyloidoidea</taxon>
        <taxon>Alloionematidae</taxon>
        <taxon>Rhabditophanes</taxon>
    </lineage>
</organism>
<evidence type="ECO:0000313" key="1">
    <source>
        <dbReference type="Proteomes" id="UP000095286"/>
    </source>
</evidence>
<dbReference type="WBParaSite" id="RSKR_0000502700.1">
    <property type="protein sequence ID" value="RSKR_0000502700.1"/>
    <property type="gene ID" value="RSKR_0000502700"/>
</dbReference>
<name>A0AC35TWG6_9BILA</name>
<evidence type="ECO:0000313" key="2">
    <source>
        <dbReference type="WBParaSite" id="RSKR_0000502700.1"/>
    </source>
</evidence>
<reference evidence="2" key="1">
    <citation type="submission" date="2016-11" db="UniProtKB">
        <authorList>
            <consortium name="WormBaseParasite"/>
        </authorList>
    </citation>
    <scope>IDENTIFICATION</scope>
    <source>
        <strain evidence="2">KR3021</strain>
    </source>
</reference>
<accession>A0AC35TWG6</accession>
<protein>
    <submittedName>
        <fullName evidence="2">LAM_G_DOMAIN domain-containing protein</fullName>
    </submittedName>
</protein>
<sequence length="131" mass="14707">MRLTVDEYKDEIKQNFENKEWIGNSFAYVGGVPKTKRSTIPEHYSFFRGCMNILKYEANSQLYDLIELSSKGFSKSVIRTEGELSYACTNSTSLPDVISFTNGKGYLALPKWNSLSTGSLAFQFKTSDGNG</sequence>
<proteinExistence type="predicted"/>